<keyword evidence="1" id="KW-0418">Kinase</keyword>
<feature type="domain" description="Histidine kinase/HSP90-like ATPase" evidence="2">
    <location>
        <begin position="58"/>
        <end position="173"/>
    </location>
</feature>
<dbReference type="RefSeq" id="WP_275577051.1">
    <property type="nucleotide sequence ID" value="NZ_JAFBCM010000001.1"/>
</dbReference>
<dbReference type="GO" id="GO:0005524">
    <property type="term" value="F:ATP binding"/>
    <property type="evidence" value="ECO:0007669"/>
    <property type="project" value="UniProtKB-KW"/>
</dbReference>
<dbReference type="InterPro" id="IPR036890">
    <property type="entry name" value="HATPase_C_sf"/>
</dbReference>
<dbReference type="Gene3D" id="3.30.565.10">
    <property type="entry name" value="Histidine kinase-like ATPase, C-terminal domain"/>
    <property type="match status" value="1"/>
</dbReference>
<proteinExistence type="predicted"/>
<keyword evidence="3" id="KW-0067">ATP-binding</keyword>
<dbReference type="PANTHER" id="PTHR35526">
    <property type="entry name" value="ANTI-SIGMA-F FACTOR RSBW-RELATED"/>
    <property type="match status" value="1"/>
</dbReference>
<dbReference type="Proteomes" id="UP001595699">
    <property type="component" value="Unassembled WGS sequence"/>
</dbReference>
<accession>A0ABV7YIA4</accession>
<dbReference type="SUPFAM" id="SSF55874">
    <property type="entry name" value="ATPase domain of HSP90 chaperone/DNA topoisomerase II/histidine kinase"/>
    <property type="match status" value="1"/>
</dbReference>
<dbReference type="InterPro" id="IPR003594">
    <property type="entry name" value="HATPase_dom"/>
</dbReference>
<dbReference type="PANTHER" id="PTHR35526:SF3">
    <property type="entry name" value="ANTI-SIGMA-F FACTOR RSBW"/>
    <property type="match status" value="1"/>
</dbReference>
<keyword evidence="4" id="KW-1185">Reference proteome</keyword>
<evidence type="ECO:0000313" key="3">
    <source>
        <dbReference type="EMBL" id="MFC3764084.1"/>
    </source>
</evidence>
<gene>
    <name evidence="3" type="ORF">ACFOUW_24840</name>
</gene>
<keyword evidence="3" id="KW-0547">Nucleotide-binding</keyword>
<organism evidence="3 4">
    <name type="scientific">Tenggerimyces flavus</name>
    <dbReference type="NCBI Taxonomy" id="1708749"/>
    <lineage>
        <taxon>Bacteria</taxon>
        <taxon>Bacillati</taxon>
        <taxon>Actinomycetota</taxon>
        <taxon>Actinomycetes</taxon>
        <taxon>Propionibacteriales</taxon>
        <taxon>Nocardioidaceae</taxon>
        <taxon>Tenggerimyces</taxon>
    </lineage>
</organism>
<keyword evidence="1" id="KW-0808">Transferase</keyword>
<reference evidence="4" key="1">
    <citation type="journal article" date="2019" name="Int. J. Syst. Evol. Microbiol.">
        <title>The Global Catalogue of Microorganisms (GCM) 10K type strain sequencing project: providing services to taxonomists for standard genome sequencing and annotation.</title>
        <authorList>
            <consortium name="The Broad Institute Genomics Platform"/>
            <consortium name="The Broad Institute Genome Sequencing Center for Infectious Disease"/>
            <person name="Wu L."/>
            <person name="Ma J."/>
        </authorList>
    </citation>
    <scope>NUCLEOTIDE SEQUENCE [LARGE SCALE GENOMIC DNA]</scope>
    <source>
        <strain evidence="4">CGMCC 4.7241</strain>
    </source>
</reference>
<comment type="caution">
    <text evidence="3">The sequence shown here is derived from an EMBL/GenBank/DDBJ whole genome shotgun (WGS) entry which is preliminary data.</text>
</comment>
<evidence type="ECO:0000256" key="1">
    <source>
        <dbReference type="ARBA" id="ARBA00022527"/>
    </source>
</evidence>
<dbReference type="EMBL" id="JBHRZH010000022">
    <property type="protein sequence ID" value="MFC3764084.1"/>
    <property type="molecule type" value="Genomic_DNA"/>
</dbReference>
<evidence type="ECO:0000259" key="2">
    <source>
        <dbReference type="Pfam" id="PF13581"/>
    </source>
</evidence>
<dbReference type="Pfam" id="PF13581">
    <property type="entry name" value="HATPase_c_2"/>
    <property type="match status" value="1"/>
</dbReference>
<dbReference type="CDD" id="cd16936">
    <property type="entry name" value="HATPase_RsbW-like"/>
    <property type="match status" value="1"/>
</dbReference>
<dbReference type="InterPro" id="IPR050267">
    <property type="entry name" value="Anti-sigma-factor_SerPK"/>
</dbReference>
<sequence>MLSPELGFCPAISGKQCVRSTRELETLDGEGADRVSEGVGVPVAVVGGSSAPSVLALPFEVASVPRARRRLAMDLRRAHVSADRIDDALLVLSELIGNALRHARPLASGQLQVSWSSGPDGLEISVADGGGPTNPRELHPPVTALGGRGLSIVRDLAVDWGVKHHDGGTTVYAVLAMGRLGLRNGH</sequence>
<keyword evidence="1" id="KW-0723">Serine/threonine-protein kinase</keyword>
<name>A0ABV7YIA4_9ACTN</name>
<protein>
    <submittedName>
        <fullName evidence="3">ATP-binding protein</fullName>
    </submittedName>
</protein>
<evidence type="ECO:0000313" key="4">
    <source>
        <dbReference type="Proteomes" id="UP001595699"/>
    </source>
</evidence>